<dbReference type="Pfam" id="PF16321">
    <property type="entry name" value="Ribosom_S30AE_C"/>
    <property type="match status" value="1"/>
</dbReference>
<dbReference type="AlphaFoldDB" id="A0A803MUW0"/>
<evidence type="ECO:0000256" key="2">
    <source>
        <dbReference type="SAM" id="MobiDB-lite"/>
    </source>
</evidence>
<accession>A0A803MUW0</accession>
<dbReference type="NCBIfam" id="TIGR00741">
    <property type="entry name" value="yfiA"/>
    <property type="match status" value="1"/>
</dbReference>
<keyword evidence="1" id="KW-0810">Translation regulation</keyword>
<dbReference type="SMR" id="A0A803MUW0"/>
<dbReference type="GO" id="GO:0045900">
    <property type="term" value="P:negative regulation of translational elongation"/>
    <property type="evidence" value="ECO:0007669"/>
    <property type="project" value="TreeGrafter"/>
</dbReference>
<sequence length="302" mass="33965">MATLCASAININPKLSNSLSNSINLSSTPTNLSSLRSTFTNPSSLGLIVAIKSVQITRNKPNVVCMSWDGPLSSVKLILQGRNLELSDNVRSYVEEKVGKAVTKHSHLVREVDVRLSARGGQLGKGPKLRRCEVTLFTKRHGVIRAEEDFETLYGSIDLVSSIIQRKLRKVKDKVSDHGRHMKGFNRSKVREPEPIRITREDILEEEMETAPPVSVEDDDFIEEVVRTKYFDMPPLTVTEAVEQLENVDHDFYAFRNEETGEINILYKRKEGGYGLIVPKDGKTEKLDPLQVQTDKQPSFAE</sequence>
<evidence type="ECO:0000256" key="1">
    <source>
        <dbReference type="ARBA" id="ARBA00022845"/>
    </source>
</evidence>
<feature type="region of interest" description="Disordered" evidence="2">
    <location>
        <begin position="278"/>
        <end position="302"/>
    </location>
</feature>
<dbReference type="CDD" id="cd00552">
    <property type="entry name" value="RaiA"/>
    <property type="match status" value="1"/>
</dbReference>
<protein>
    <recommendedName>
        <fullName evidence="3">Sigma 54 modulation/S30EA ribosomal protein C-terminal domain-containing protein</fullName>
    </recommendedName>
</protein>
<dbReference type="Gramene" id="AUR62035622-RA">
    <property type="protein sequence ID" value="AUR62035622-RA:cds"/>
    <property type="gene ID" value="AUR62035622"/>
</dbReference>
<keyword evidence="5" id="KW-1185">Reference proteome</keyword>
<dbReference type="PANTHER" id="PTHR33231:SF1">
    <property type="entry name" value="30S RIBOSOMAL PROTEIN"/>
    <property type="match status" value="1"/>
</dbReference>
<dbReference type="GO" id="GO:0022627">
    <property type="term" value="C:cytosolic small ribosomal subunit"/>
    <property type="evidence" value="ECO:0007669"/>
    <property type="project" value="TreeGrafter"/>
</dbReference>
<dbReference type="FunFam" id="3.30.505.50:FF:000003">
    <property type="entry name" value="ribosome-binding factor PSRP1, chloroplastic"/>
    <property type="match status" value="1"/>
</dbReference>
<dbReference type="InterPro" id="IPR003489">
    <property type="entry name" value="RHF/RaiA"/>
</dbReference>
<reference evidence="4" key="2">
    <citation type="submission" date="2021-03" db="UniProtKB">
        <authorList>
            <consortium name="EnsemblPlants"/>
        </authorList>
    </citation>
    <scope>IDENTIFICATION</scope>
</reference>
<dbReference type="PANTHER" id="PTHR33231">
    <property type="entry name" value="30S RIBOSOMAL PROTEIN"/>
    <property type="match status" value="1"/>
</dbReference>
<dbReference type="Gene3D" id="3.30.160.100">
    <property type="entry name" value="Ribosome hibernation promotion factor-like"/>
    <property type="match status" value="1"/>
</dbReference>
<dbReference type="Proteomes" id="UP000596660">
    <property type="component" value="Unplaced"/>
</dbReference>
<dbReference type="SUPFAM" id="SSF69754">
    <property type="entry name" value="Ribosome binding protein Y (YfiA homologue)"/>
    <property type="match status" value="1"/>
</dbReference>
<dbReference type="InterPro" id="IPR036567">
    <property type="entry name" value="RHF-like"/>
</dbReference>
<feature type="domain" description="Sigma 54 modulation/S30EA ribosomal protein C-terminal" evidence="3">
    <location>
        <begin position="223"/>
        <end position="276"/>
    </location>
</feature>
<organism evidence="4 5">
    <name type="scientific">Chenopodium quinoa</name>
    <name type="common">Quinoa</name>
    <dbReference type="NCBI Taxonomy" id="63459"/>
    <lineage>
        <taxon>Eukaryota</taxon>
        <taxon>Viridiplantae</taxon>
        <taxon>Streptophyta</taxon>
        <taxon>Embryophyta</taxon>
        <taxon>Tracheophyta</taxon>
        <taxon>Spermatophyta</taxon>
        <taxon>Magnoliopsida</taxon>
        <taxon>eudicotyledons</taxon>
        <taxon>Gunneridae</taxon>
        <taxon>Pentapetalae</taxon>
        <taxon>Caryophyllales</taxon>
        <taxon>Chenopodiaceae</taxon>
        <taxon>Chenopodioideae</taxon>
        <taxon>Atripliceae</taxon>
        <taxon>Chenopodium</taxon>
    </lineage>
</organism>
<proteinExistence type="inferred from homology"/>
<dbReference type="Gene3D" id="3.30.505.50">
    <property type="entry name" value="Sigma 54 modulation/S30EA ribosomal protein, C-terminal domain"/>
    <property type="match status" value="1"/>
</dbReference>
<dbReference type="FunFam" id="3.30.160.100:FF:000006">
    <property type="entry name" value="Ribosome-binding factor PSRP1, chloroplastic"/>
    <property type="match status" value="1"/>
</dbReference>
<dbReference type="KEGG" id="cqi:110738903"/>
<reference evidence="4" key="1">
    <citation type="journal article" date="2017" name="Nature">
        <title>The genome of Chenopodium quinoa.</title>
        <authorList>
            <person name="Jarvis D.E."/>
            <person name="Ho Y.S."/>
            <person name="Lightfoot D.J."/>
            <person name="Schmoeckel S.M."/>
            <person name="Li B."/>
            <person name="Borm T.J.A."/>
            <person name="Ohyanagi H."/>
            <person name="Mineta K."/>
            <person name="Michell C.T."/>
            <person name="Saber N."/>
            <person name="Kharbatia N.M."/>
            <person name="Rupper R.R."/>
            <person name="Sharp A.R."/>
            <person name="Dally N."/>
            <person name="Boughton B.A."/>
            <person name="Woo Y.H."/>
            <person name="Gao G."/>
            <person name="Schijlen E.G.W.M."/>
            <person name="Guo X."/>
            <person name="Momin A.A."/>
            <person name="Negrao S."/>
            <person name="Al-Babili S."/>
            <person name="Gehring C."/>
            <person name="Roessner U."/>
            <person name="Jung C."/>
            <person name="Murphy K."/>
            <person name="Arold S.T."/>
            <person name="Gojobori T."/>
            <person name="van der Linden C.G."/>
            <person name="van Loo E.N."/>
            <person name="Jellen E.N."/>
            <person name="Maughan P.J."/>
            <person name="Tester M."/>
        </authorList>
    </citation>
    <scope>NUCLEOTIDE SEQUENCE [LARGE SCALE GENOMIC DNA]</scope>
    <source>
        <strain evidence="4">cv. PI 614886</strain>
    </source>
</reference>
<dbReference type="OrthoDB" id="10253151at2759"/>
<name>A0A803MUW0_CHEQI</name>
<dbReference type="OMA" id="TVRMSWD"/>
<dbReference type="RefSeq" id="XP_021775053.1">
    <property type="nucleotide sequence ID" value="XM_021919361.1"/>
</dbReference>
<gene>
    <name evidence="4" type="primary">LOC110738903</name>
</gene>
<dbReference type="GO" id="GO:0043024">
    <property type="term" value="F:ribosomal small subunit binding"/>
    <property type="evidence" value="ECO:0007669"/>
    <property type="project" value="TreeGrafter"/>
</dbReference>
<dbReference type="Pfam" id="PF02482">
    <property type="entry name" value="Ribosomal_S30AE"/>
    <property type="match status" value="1"/>
</dbReference>
<dbReference type="EnsemblPlants" id="AUR62035622-RA">
    <property type="protein sequence ID" value="AUR62035622-RA:cds"/>
    <property type="gene ID" value="AUR62035622"/>
</dbReference>
<dbReference type="InterPro" id="IPR038416">
    <property type="entry name" value="Ribosom_S30AE_C_sf"/>
</dbReference>
<dbReference type="InterPro" id="IPR032528">
    <property type="entry name" value="Ribosom_S30AE_C"/>
</dbReference>
<dbReference type="GeneID" id="110738903"/>
<dbReference type="InterPro" id="IPR034694">
    <property type="entry name" value="HPF_long/plastid"/>
</dbReference>
<evidence type="ECO:0000313" key="4">
    <source>
        <dbReference type="EnsemblPlants" id="AUR62035622-RA:cds"/>
    </source>
</evidence>
<dbReference type="HAMAP" id="MF_00839">
    <property type="entry name" value="HPF"/>
    <property type="match status" value="1"/>
</dbReference>
<feature type="compositionally biased region" description="Polar residues" evidence="2">
    <location>
        <begin position="291"/>
        <end position="302"/>
    </location>
</feature>
<evidence type="ECO:0000259" key="3">
    <source>
        <dbReference type="Pfam" id="PF16321"/>
    </source>
</evidence>
<evidence type="ECO:0000313" key="5">
    <source>
        <dbReference type="Proteomes" id="UP000596660"/>
    </source>
</evidence>
<dbReference type="InterPro" id="IPR050574">
    <property type="entry name" value="HPF/YfiA_ribosome-assoc"/>
</dbReference>